<keyword evidence="4" id="KW-1185">Reference proteome</keyword>
<dbReference type="STRING" id="74649.A0A2P6QTF2"/>
<dbReference type="GO" id="GO:0030410">
    <property type="term" value="F:nicotianamine synthase activity"/>
    <property type="evidence" value="ECO:0007669"/>
    <property type="project" value="UniProtKB-UniRule"/>
</dbReference>
<dbReference type="OrthoDB" id="1858069at2759"/>
<evidence type="ECO:0000313" key="4">
    <source>
        <dbReference type="Proteomes" id="UP000238479"/>
    </source>
</evidence>
<dbReference type="AlphaFoldDB" id="A0A2P6QTF2"/>
<dbReference type="OMA" id="SAHGARX"/>
<accession>A0A2P6QTF2</accession>
<comment type="similarity">
    <text evidence="1 2">Belongs to the nicotianamine synthase (NAS)-like family.</text>
</comment>
<dbReference type="SUPFAM" id="SSF53335">
    <property type="entry name" value="S-adenosyl-L-methionine-dependent methyltransferases"/>
    <property type="match status" value="1"/>
</dbReference>
<dbReference type="InterPro" id="IPR029063">
    <property type="entry name" value="SAM-dependent_MTases_sf"/>
</dbReference>
<dbReference type="Gramene" id="PRQ37458">
    <property type="protein sequence ID" value="PRQ37458"/>
    <property type="gene ID" value="RchiOBHm_Chr4g0402811"/>
</dbReference>
<keyword evidence="2" id="KW-0949">S-adenosyl-L-methionine</keyword>
<proteinExistence type="inferred from homology"/>
<sequence length="143" mass="16774">MPLTSIVMATHHMKSTHFDNFDIDDKANEVACRIVASDTELEKRMKFETRDIMKVRERLAEYDCIFLVALVGMYKEDKVKILRHIRKYMKEGSFLLVRSAKGSRAFLYPVIQEHDLLGFELLTIFHPNQWRTQEYISLGAGFK</sequence>
<dbReference type="Pfam" id="PF03059">
    <property type="entry name" value="NAS"/>
    <property type="match status" value="1"/>
</dbReference>
<name>A0A2P6QTF2_ROSCH</name>
<dbReference type="EC" id="2.5.1.43" evidence="2"/>
<gene>
    <name evidence="3" type="ORF">RchiOBHm_Chr4g0402811</name>
</gene>
<comment type="catalytic activity">
    <reaction evidence="2">
        <text>3 S-adenosyl-L-methionine = nicotianamine + 3 S-methyl-5'-thioadenosine + 3 H(+)</text>
        <dbReference type="Rhea" id="RHEA:16481"/>
        <dbReference type="ChEBI" id="CHEBI:15378"/>
        <dbReference type="ChEBI" id="CHEBI:17509"/>
        <dbReference type="ChEBI" id="CHEBI:58249"/>
        <dbReference type="ChEBI" id="CHEBI:59789"/>
        <dbReference type="EC" id="2.5.1.43"/>
    </reaction>
</comment>
<evidence type="ECO:0000313" key="3">
    <source>
        <dbReference type="EMBL" id="PRQ37458.1"/>
    </source>
</evidence>
<dbReference type="EMBL" id="PDCK01000042">
    <property type="protein sequence ID" value="PRQ37458.1"/>
    <property type="molecule type" value="Genomic_DNA"/>
</dbReference>
<evidence type="ECO:0000256" key="1">
    <source>
        <dbReference type="ARBA" id="ARBA00007009"/>
    </source>
</evidence>
<comment type="caution">
    <text evidence="3">The sequence shown here is derived from an EMBL/GenBank/DDBJ whole genome shotgun (WGS) entry which is preliminary data.</text>
</comment>
<organism evidence="3 4">
    <name type="scientific">Rosa chinensis</name>
    <name type="common">China rose</name>
    <dbReference type="NCBI Taxonomy" id="74649"/>
    <lineage>
        <taxon>Eukaryota</taxon>
        <taxon>Viridiplantae</taxon>
        <taxon>Streptophyta</taxon>
        <taxon>Embryophyta</taxon>
        <taxon>Tracheophyta</taxon>
        <taxon>Spermatophyta</taxon>
        <taxon>Magnoliopsida</taxon>
        <taxon>eudicotyledons</taxon>
        <taxon>Gunneridae</taxon>
        <taxon>Pentapetalae</taxon>
        <taxon>rosids</taxon>
        <taxon>fabids</taxon>
        <taxon>Rosales</taxon>
        <taxon>Rosaceae</taxon>
        <taxon>Rosoideae</taxon>
        <taxon>Rosoideae incertae sedis</taxon>
        <taxon>Rosa</taxon>
    </lineage>
</organism>
<protein>
    <recommendedName>
        <fullName evidence="2">Nicotianamine synthase</fullName>
        <ecNumber evidence="2">2.5.1.43</ecNumber>
    </recommendedName>
</protein>
<dbReference type="PANTHER" id="PTHR32266:SF11">
    <property type="entry name" value="NICOTIANAMINE SYNTHASE"/>
    <property type="match status" value="1"/>
</dbReference>
<comment type="function">
    <text evidence="2">Synthesizes nicotianamine, a polyamine which serves as a sensor for the physiological iron status within the plant, and/or might be involved in the transport of iron.</text>
</comment>
<reference evidence="3 4" key="1">
    <citation type="journal article" date="2018" name="Nat. Genet.">
        <title>The Rosa genome provides new insights in the design of modern roses.</title>
        <authorList>
            <person name="Bendahmane M."/>
        </authorList>
    </citation>
    <scope>NUCLEOTIDE SEQUENCE [LARGE SCALE GENOMIC DNA]</scope>
    <source>
        <strain evidence="4">cv. Old Blush</strain>
    </source>
</reference>
<dbReference type="Proteomes" id="UP000238479">
    <property type="component" value="Chromosome 4"/>
</dbReference>
<dbReference type="GO" id="GO:0030418">
    <property type="term" value="P:nicotianamine biosynthetic process"/>
    <property type="evidence" value="ECO:0007669"/>
    <property type="project" value="UniProtKB-UniRule"/>
</dbReference>
<evidence type="ECO:0000256" key="2">
    <source>
        <dbReference type="RuleBase" id="RU368095"/>
    </source>
</evidence>
<keyword evidence="2 3" id="KW-0808">Transferase</keyword>
<dbReference type="InterPro" id="IPR004298">
    <property type="entry name" value="Nicotian_synth"/>
</dbReference>
<dbReference type="PROSITE" id="PS51142">
    <property type="entry name" value="NAS"/>
    <property type="match status" value="1"/>
</dbReference>
<dbReference type="PANTHER" id="PTHR32266">
    <property type="entry name" value="NICOTIANAMINE SYNTHASE 3"/>
    <property type="match status" value="1"/>
</dbReference>
<dbReference type="Gene3D" id="3.40.50.150">
    <property type="entry name" value="Vaccinia Virus protein VP39"/>
    <property type="match status" value="1"/>
</dbReference>